<dbReference type="InterPro" id="IPR020846">
    <property type="entry name" value="MFS_dom"/>
</dbReference>
<feature type="transmembrane region" description="Helical" evidence="7">
    <location>
        <begin position="101"/>
        <end position="123"/>
    </location>
</feature>
<proteinExistence type="inferred from homology"/>
<sequence>METELKASPRDLGALSFAESVAFSCALPFWGSIMQFWKPRDLLGLGCFLWGIFTLAAACSSNYMVHVALRLLIGASLAVVNPIGQAMICDLVPEQDRGSAFGLLQSVSTILSILTTFFTTSMARNVYYGMHGWRLAYSAVAFVSFCAGMLVMTEVPAKLSASTPKERSWTEEQARVVKLVCKKPSFLLMVLQGVTGGIPWNAFAFLPFYFQLSGYTDAQAAQILLYGGVGGMFGGLLGGKLGDRAHRWWPYCGRCLVAQLSVVLGIMCFLGVMGTPYSPASFWIVIGFFFMFNLTACWSPAAALRPICGDVVRDSRDRAQILALWIAFEGTVSAFCGAPLVGFLSEAFGYSLTAGQMPMDSASLSGERNSQAVRSALLGVSVVPWVLCTLAWLPLYCTYPKDAGH</sequence>
<feature type="transmembrane region" description="Helical" evidence="7">
    <location>
        <begin position="186"/>
        <end position="208"/>
    </location>
</feature>
<gene>
    <name evidence="9" type="ORF">EVOR1521_LOCUS19905</name>
</gene>
<dbReference type="InterPro" id="IPR036259">
    <property type="entry name" value="MFS_trans_sf"/>
</dbReference>
<keyword evidence="5 7" id="KW-0472">Membrane</keyword>
<dbReference type="GO" id="GO:0016020">
    <property type="term" value="C:membrane"/>
    <property type="evidence" value="ECO:0007669"/>
    <property type="project" value="UniProtKB-SubCell"/>
</dbReference>
<evidence type="ECO:0000259" key="8">
    <source>
        <dbReference type="PROSITE" id="PS50850"/>
    </source>
</evidence>
<evidence type="ECO:0000256" key="5">
    <source>
        <dbReference type="ARBA" id="ARBA00023136"/>
    </source>
</evidence>
<dbReference type="Pfam" id="PF07690">
    <property type="entry name" value="MFS_1"/>
    <property type="match status" value="1"/>
</dbReference>
<comment type="caution">
    <text evidence="9">The sequence shown here is derived from an EMBL/GenBank/DDBJ whole genome shotgun (WGS) entry which is preliminary data.</text>
</comment>
<keyword evidence="10" id="KW-1185">Reference proteome</keyword>
<keyword evidence="3 7" id="KW-0812">Transmembrane</keyword>
<feature type="transmembrane region" description="Helical" evidence="7">
    <location>
        <begin position="376"/>
        <end position="399"/>
    </location>
</feature>
<evidence type="ECO:0000256" key="4">
    <source>
        <dbReference type="ARBA" id="ARBA00022989"/>
    </source>
</evidence>
<reference evidence="9" key="1">
    <citation type="submission" date="2023-08" db="EMBL/GenBank/DDBJ databases">
        <authorList>
            <person name="Chen Y."/>
            <person name="Shah S."/>
            <person name="Dougan E. K."/>
            <person name="Thang M."/>
            <person name="Chan C."/>
        </authorList>
    </citation>
    <scope>NUCLEOTIDE SEQUENCE</scope>
</reference>
<accession>A0AA36N1Y5</accession>
<evidence type="ECO:0000256" key="1">
    <source>
        <dbReference type="ARBA" id="ARBA00004141"/>
    </source>
</evidence>
<dbReference type="Proteomes" id="UP001178507">
    <property type="component" value="Unassembled WGS sequence"/>
</dbReference>
<dbReference type="PANTHER" id="PTHR23505:SF52">
    <property type="entry name" value="MAJOR FACILITATOR SUPERFAMILY PROTEIN"/>
    <property type="match status" value="1"/>
</dbReference>
<dbReference type="InterPro" id="IPR011701">
    <property type="entry name" value="MFS"/>
</dbReference>
<evidence type="ECO:0000313" key="9">
    <source>
        <dbReference type="EMBL" id="CAJ1395480.1"/>
    </source>
</evidence>
<evidence type="ECO:0000313" key="10">
    <source>
        <dbReference type="Proteomes" id="UP001178507"/>
    </source>
</evidence>
<organism evidence="9 10">
    <name type="scientific">Effrenium voratum</name>
    <dbReference type="NCBI Taxonomy" id="2562239"/>
    <lineage>
        <taxon>Eukaryota</taxon>
        <taxon>Sar</taxon>
        <taxon>Alveolata</taxon>
        <taxon>Dinophyceae</taxon>
        <taxon>Suessiales</taxon>
        <taxon>Symbiodiniaceae</taxon>
        <taxon>Effrenium</taxon>
    </lineage>
</organism>
<protein>
    <recommendedName>
        <fullName evidence="8">Major facilitator superfamily (MFS) profile domain-containing protein</fullName>
    </recommendedName>
</protein>
<evidence type="ECO:0000256" key="2">
    <source>
        <dbReference type="ARBA" id="ARBA00022448"/>
    </source>
</evidence>
<evidence type="ECO:0000256" key="7">
    <source>
        <dbReference type="SAM" id="Phobius"/>
    </source>
</evidence>
<dbReference type="SUPFAM" id="SSF103473">
    <property type="entry name" value="MFS general substrate transporter"/>
    <property type="match status" value="1"/>
</dbReference>
<feature type="transmembrane region" description="Helical" evidence="7">
    <location>
        <begin position="42"/>
        <end position="65"/>
    </location>
</feature>
<dbReference type="Gene3D" id="1.20.1250.20">
    <property type="entry name" value="MFS general substrate transporter like domains"/>
    <property type="match status" value="1"/>
</dbReference>
<feature type="domain" description="Major facilitator superfamily (MFS) profile" evidence="8">
    <location>
        <begin position="1"/>
        <end position="403"/>
    </location>
</feature>
<keyword evidence="2" id="KW-0813">Transport</keyword>
<feature type="transmembrane region" description="Helical" evidence="7">
    <location>
        <begin position="12"/>
        <end position="30"/>
    </location>
</feature>
<comment type="similarity">
    <text evidence="6">Belongs to the major facilitator superfamily. Spinster (TC 2.A.1.49) family.</text>
</comment>
<feature type="transmembrane region" description="Helical" evidence="7">
    <location>
        <begin position="251"/>
        <end position="274"/>
    </location>
</feature>
<evidence type="ECO:0000256" key="3">
    <source>
        <dbReference type="ARBA" id="ARBA00022692"/>
    </source>
</evidence>
<name>A0AA36N1Y5_9DINO</name>
<dbReference type="PANTHER" id="PTHR23505">
    <property type="entry name" value="SPINSTER"/>
    <property type="match status" value="1"/>
</dbReference>
<dbReference type="GO" id="GO:0022857">
    <property type="term" value="F:transmembrane transporter activity"/>
    <property type="evidence" value="ECO:0007669"/>
    <property type="project" value="InterPro"/>
</dbReference>
<evidence type="ECO:0000256" key="6">
    <source>
        <dbReference type="ARBA" id="ARBA00024338"/>
    </source>
</evidence>
<feature type="transmembrane region" description="Helical" evidence="7">
    <location>
        <begin position="322"/>
        <end position="344"/>
    </location>
</feature>
<dbReference type="PROSITE" id="PS50850">
    <property type="entry name" value="MFS"/>
    <property type="match status" value="1"/>
</dbReference>
<keyword evidence="4 7" id="KW-1133">Transmembrane helix</keyword>
<dbReference type="AlphaFoldDB" id="A0AA36N1Y5"/>
<feature type="transmembrane region" description="Helical" evidence="7">
    <location>
        <begin position="135"/>
        <end position="157"/>
    </location>
</feature>
<comment type="subcellular location">
    <subcellularLocation>
        <location evidence="1">Membrane</location>
        <topology evidence="1">Multi-pass membrane protein</topology>
    </subcellularLocation>
</comment>
<feature type="transmembrane region" description="Helical" evidence="7">
    <location>
        <begin position="220"/>
        <end position="239"/>
    </location>
</feature>
<dbReference type="InterPro" id="IPR044770">
    <property type="entry name" value="MFS_spinster-like"/>
</dbReference>
<feature type="transmembrane region" description="Helical" evidence="7">
    <location>
        <begin position="280"/>
        <end position="301"/>
    </location>
</feature>
<dbReference type="EMBL" id="CAUJNA010003168">
    <property type="protein sequence ID" value="CAJ1395480.1"/>
    <property type="molecule type" value="Genomic_DNA"/>
</dbReference>